<sequence length="504" mass="55194">MSDRIANAQLRGKVMSADEAAQFVNNGDNVGISGFTGAGYPKVLPLAIAERAKQMHARGEQYRIGLFTGASTAPDCDGVLAEADAISFRTPYQSDPILRAKINEGTIDYADYHLSESGIYVEQGFFGPMNVAIVEAVRITEEGHLIPSSSIGNNVEYLDNAEKIIIEVNSWQSLELEGMADIYRINRLPNRQPIPIVEAGQRVGTPYIDIDLAKVVAVVETDAPDRNAPFKPIDDQSRQIAAHFLDFLEGEVSAGRLSYDGYVMQSGVGNVPNAVMAGLLDSKFENIQAYTEVIQDGMVDLIDAGKMLVASATSFSLSPEYAERMNKEASRYRESIILRPQQISNHPEVVRRLGLIATNGLIEADIYGNVNSTNVTGSRIMNGVGGSADFTRNAFISSFITPSDAKGGLISAIVPMVSHVDHTEQDVKVVITEYGYADLRGLAPRQRAEKIIAIAHPDYRPLLQDYYDRALAYAQEKKIMQTPHLLGEALSFHQRFQETGSMKK</sequence>
<evidence type="ECO:0000259" key="4">
    <source>
        <dbReference type="Pfam" id="PF02550"/>
    </source>
</evidence>
<dbReference type="SUPFAM" id="SSF100950">
    <property type="entry name" value="NagB/RpiA/CoA transferase-like"/>
    <property type="match status" value="2"/>
</dbReference>
<dbReference type="InterPro" id="IPR026888">
    <property type="entry name" value="AcetylCoA_hyd_C"/>
</dbReference>
<protein>
    <submittedName>
        <fullName evidence="6">Succinyl-CoA:coenzyme A transferase</fullName>
        <ecNumber evidence="6">2.8.3.-</ecNumber>
    </submittedName>
</protein>
<dbReference type="GO" id="GO:0006084">
    <property type="term" value="P:acetyl-CoA metabolic process"/>
    <property type="evidence" value="ECO:0007669"/>
    <property type="project" value="InterPro"/>
</dbReference>
<feature type="binding site" evidence="3">
    <location>
        <position position="386"/>
    </location>
    <ligand>
        <name>CoA</name>
        <dbReference type="ChEBI" id="CHEBI:57287"/>
    </ligand>
</feature>
<feature type="binding site" evidence="3">
    <location>
        <position position="362"/>
    </location>
    <ligand>
        <name>CoA</name>
        <dbReference type="ChEBI" id="CHEBI:57287"/>
    </ligand>
</feature>
<dbReference type="PANTHER" id="PTHR43609">
    <property type="entry name" value="ACETYL-COA HYDROLASE"/>
    <property type="match status" value="1"/>
</dbReference>
<dbReference type="InterPro" id="IPR003702">
    <property type="entry name" value="ActCoA_hydro_N"/>
</dbReference>
<proteinExistence type="inferred from homology"/>
<dbReference type="Pfam" id="PF02550">
    <property type="entry name" value="AcetylCoA_hydro"/>
    <property type="match status" value="1"/>
</dbReference>
<dbReference type="NCBIfam" id="TIGR03458">
    <property type="entry name" value="YgfH_subfam"/>
    <property type="match status" value="1"/>
</dbReference>
<comment type="similarity">
    <text evidence="1">Belongs to the acetyl-CoA hydrolase/transferase family.</text>
</comment>
<dbReference type="GO" id="GO:0008775">
    <property type="term" value="F:acetate CoA-transferase activity"/>
    <property type="evidence" value="ECO:0007669"/>
    <property type="project" value="InterPro"/>
</dbReference>
<evidence type="ECO:0000256" key="1">
    <source>
        <dbReference type="ARBA" id="ARBA00009632"/>
    </source>
</evidence>
<dbReference type="PANTHER" id="PTHR43609:SF1">
    <property type="entry name" value="ACETYL-COA HYDROLASE"/>
    <property type="match status" value="1"/>
</dbReference>
<dbReference type="FunFam" id="3.40.1080.20:FF:000001">
    <property type="entry name" value="Acetyl-CoA hydrolase Ach1"/>
    <property type="match status" value="1"/>
</dbReference>
<dbReference type="GO" id="GO:0006083">
    <property type="term" value="P:acetate metabolic process"/>
    <property type="evidence" value="ECO:0007669"/>
    <property type="project" value="InterPro"/>
</dbReference>
<keyword evidence="6" id="KW-0808">Transferase</keyword>
<dbReference type="Gene3D" id="3.40.1080.20">
    <property type="entry name" value="Acetyl-CoA hydrolase/transferase C-terminal domain"/>
    <property type="match status" value="1"/>
</dbReference>
<dbReference type="Gene3D" id="3.40.1080.10">
    <property type="entry name" value="Glutaconate Coenzyme A-transferase"/>
    <property type="match status" value="1"/>
</dbReference>
<feature type="binding site" evidence="3">
    <location>
        <begin position="267"/>
        <end position="271"/>
    </location>
    <ligand>
        <name>CoA</name>
        <dbReference type="ChEBI" id="CHEBI:57287"/>
    </ligand>
</feature>
<feature type="domain" description="Acetyl-CoA hydrolase/transferase N-terminal" evidence="4">
    <location>
        <begin position="8"/>
        <end position="220"/>
    </location>
</feature>
<dbReference type="InterPro" id="IPR038460">
    <property type="entry name" value="AcetylCoA_hyd_C_sf"/>
</dbReference>
<dbReference type="RefSeq" id="WP_126316268.1">
    <property type="nucleotide sequence ID" value="NZ_LR134377.1"/>
</dbReference>
<dbReference type="InterPro" id="IPR017821">
    <property type="entry name" value="Succinate_CoA_transferase"/>
</dbReference>
<evidence type="ECO:0000313" key="6">
    <source>
        <dbReference type="EMBL" id="VEH04468.1"/>
    </source>
</evidence>
<dbReference type="Pfam" id="PF13336">
    <property type="entry name" value="AcetylCoA_hyd_C"/>
    <property type="match status" value="1"/>
</dbReference>
<organism evidence="6 7">
    <name type="scientific">Corynebacterium kutscheri</name>
    <dbReference type="NCBI Taxonomy" id="35755"/>
    <lineage>
        <taxon>Bacteria</taxon>
        <taxon>Bacillati</taxon>
        <taxon>Actinomycetota</taxon>
        <taxon>Actinomycetes</taxon>
        <taxon>Mycobacteriales</taxon>
        <taxon>Corynebacteriaceae</taxon>
        <taxon>Corynebacterium</taxon>
    </lineage>
</organism>
<evidence type="ECO:0000313" key="7">
    <source>
        <dbReference type="Proteomes" id="UP000271380"/>
    </source>
</evidence>
<gene>
    <name evidence="6" type="primary">cat1</name>
    <name evidence="6" type="ORF">NCTC949_00112</name>
</gene>
<feature type="active site" description="5-glutamyl coenzyme A thioester intermediate" evidence="2">
    <location>
        <position position="292"/>
    </location>
</feature>
<evidence type="ECO:0000256" key="2">
    <source>
        <dbReference type="PIRSR" id="PIRSR617821-1"/>
    </source>
</evidence>
<evidence type="ECO:0000256" key="3">
    <source>
        <dbReference type="PIRSR" id="PIRSR617821-2"/>
    </source>
</evidence>
<feature type="binding site" evidence="3">
    <location>
        <position position="382"/>
    </location>
    <ligand>
        <name>CoA</name>
        <dbReference type="ChEBI" id="CHEBI:57287"/>
    </ligand>
</feature>
<name>A0AB38VQF3_9CORY</name>
<dbReference type="Proteomes" id="UP000271380">
    <property type="component" value="Chromosome"/>
</dbReference>
<dbReference type="AlphaFoldDB" id="A0AB38VQF3"/>
<dbReference type="InterPro" id="IPR037171">
    <property type="entry name" value="NagB/RpiA_transferase-like"/>
</dbReference>
<dbReference type="InterPro" id="IPR046433">
    <property type="entry name" value="ActCoA_hydro"/>
</dbReference>
<feature type="domain" description="Acetyl-CoA hydrolase/transferase C-terminal" evidence="5">
    <location>
        <begin position="333"/>
        <end position="466"/>
    </location>
</feature>
<evidence type="ECO:0000259" key="5">
    <source>
        <dbReference type="Pfam" id="PF13336"/>
    </source>
</evidence>
<dbReference type="EC" id="2.8.3.-" evidence="6"/>
<dbReference type="EMBL" id="LR134377">
    <property type="protein sequence ID" value="VEH04468.1"/>
    <property type="molecule type" value="Genomic_DNA"/>
</dbReference>
<feature type="binding site" evidence="3">
    <location>
        <position position="406"/>
    </location>
    <ligand>
        <name>CoA</name>
        <dbReference type="ChEBI" id="CHEBI:57287"/>
    </ligand>
</feature>
<reference evidence="6 7" key="1">
    <citation type="submission" date="2018-12" db="EMBL/GenBank/DDBJ databases">
        <authorList>
            <consortium name="Pathogen Informatics"/>
        </authorList>
    </citation>
    <scope>NUCLEOTIDE SEQUENCE [LARGE SCALE GENOMIC DNA]</scope>
    <source>
        <strain evidence="6 7">NCTC949</strain>
    </source>
</reference>
<dbReference type="GO" id="GO:0003986">
    <property type="term" value="F:acetyl-CoA hydrolase activity"/>
    <property type="evidence" value="ECO:0007669"/>
    <property type="project" value="TreeGrafter"/>
</dbReference>
<dbReference type="Gene3D" id="3.30.750.70">
    <property type="entry name" value="4-hydroxybutyrate coenzyme like domains"/>
    <property type="match status" value="1"/>
</dbReference>
<accession>A0AB38VQF3</accession>